<keyword evidence="3" id="KW-1185">Reference proteome</keyword>
<accession>A0ABT3RAI5</accession>
<comment type="caution">
    <text evidence="2">The sequence shown here is derived from an EMBL/GenBank/DDBJ whole genome shotgun (WGS) entry which is preliminary data.</text>
</comment>
<organism evidence="2 3">
    <name type="scientific">Pontibacter anaerobius</name>
    <dbReference type="NCBI Taxonomy" id="2993940"/>
    <lineage>
        <taxon>Bacteria</taxon>
        <taxon>Pseudomonadati</taxon>
        <taxon>Bacteroidota</taxon>
        <taxon>Cytophagia</taxon>
        <taxon>Cytophagales</taxon>
        <taxon>Hymenobacteraceae</taxon>
        <taxon>Pontibacter</taxon>
    </lineage>
</organism>
<protein>
    <submittedName>
        <fullName evidence="2">Uncharacterized protein</fullName>
    </submittedName>
</protein>
<dbReference type="Proteomes" id="UP001207228">
    <property type="component" value="Unassembled WGS sequence"/>
</dbReference>
<feature type="region of interest" description="Disordered" evidence="1">
    <location>
        <begin position="1"/>
        <end position="57"/>
    </location>
</feature>
<dbReference type="EMBL" id="JAPFQO010000001">
    <property type="protein sequence ID" value="MCX2738453.1"/>
    <property type="molecule type" value="Genomic_DNA"/>
</dbReference>
<gene>
    <name evidence="2" type="ORF">OO017_00705</name>
</gene>
<reference evidence="2 3" key="1">
    <citation type="submission" date="2022-11" db="EMBL/GenBank/DDBJ databases">
        <title>The characterization of three novel Bacteroidetes species and genomic analysis of their roles in tidal elemental geochemical cycles.</title>
        <authorList>
            <person name="Ma K.-J."/>
        </authorList>
    </citation>
    <scope>NUCLEOTIDE SEQUENCE [LARGE SCALE GENOMIC DNA]</scope>
    <source>
        <strain evidence="2 3">M82</strain>
    </source>
</reference>
<proteinExistence type="predicted"/>
<sequence>MKKKPLKHPPTETTKDDSSDVEKVRQGKPAPPPEPKPNKQEQQSGSKQGREAEKGHA</sequence>
<evidence type="ECO:0000256" key="1">
    <source>
        <dbReference type="SAM" id="MobiDB-lite"/>
    </source>
</evidence>
<name>A0ABT3RAI5_9BACT</name>
<dbReference type="RefSeq" id="WP_266050523.1">
    <property type="nucleotide sequence ID" value="NZ_JAPFQO010000001.1"/>
</dbReference>
<evidence type="ECO:0000313" key="2">
    <source>
        <dbReference type="EMBL" id="MCX2738453.1"/>
    </source>
</evidence>
<feature type="compositionally biased region" description="Basic and acidic residues" evidence="1">
    <location>
        <begin position="9"/>
        <end position="25"/>
    </location>
</feature>
<evidence type="ECO:0000313" key="3">
    <source>
        <dbReference type="Proteomes" id="UP001207228"/>
    </source>
</evidence>
<feature type="compositionally biased region" description="Basic and acidic residues" evidence="1">
    <location>
        <begin position="48"/>
        <end position="57"/>
    </location>
</feature>